<dbReference type="Gene3D" id="3.30.70.100">
    <property type="match status" value="1"/>
</dbReference>
<dbReference type="EMBL" id="WNWR01000095">
    <property type="protein sequence ID" value="KAE9991436.1"/>
    <property type="molecule type" value="Genomic_DNA"/>
</dbReference>
<dbReference type="AlphaFoldDB" id="A0A8H3ZGR0"/>
<evidence type="ECO:0000313" key="2">
    <source>
        <dbReference type="EMBL" id="KAE9977903.1"/>
    </source>
</evidence>
<name>A0A8H3ZGR0_VENIN</name>
<evidence type="ECO:0000313" key="3">
    <source>
        <dbReference type="EMBL" id="KAE9991436.1"/>
    </source>
</evidence>
<protein>
    <recommendedName>
        <fullName evidence="1">Stress-response A/B barrel domain-containing protein</fullName>
    </recommendedName>
</protein>
<evidence type="ECO:0000313" key="5">
    <source>
        <dbReference type="Proteomes" id="UP000490939"/>
    </source>
</evidence>
<keyword evidence="5" id="KW-1185">Reference proteome</keyword>
<reference evidence="3 5" key="1">
    <citation type="submission" date="2019-07" db="EMBL/GenBank/DDBJ databases">
        <title>Venturia inaequalis Genome Resource.</title>
        <authorList>
            <person name="Lichtner F.J."/>
        </authorList>
    </citation>
    <scope>NUCLEOTIDE SEQUENCE [LARGE SCALE GENOMIC DNA]</scope>
    <source>
        <strain evidence="2 4">120213</strain>
        <strain evidence="3 5">DMI_063113</strain>
    </source>
</reference>
<evidence type="ECO:0000259" key="1">
    <source>
        <dbReference type="PROSITE" id="PS51502"/>
    </source>
</evidence>
<dbReference type="Proteomes" id="UP000447873">
    <property type="component" value="Unassembled WGS sequence"/>
</dbReference>
<proteinExistence type="predicted"/>
<feature type="domain" description="Stress-response A/B barrel" evidence="1">
    <location>
        <begin position="3"/>
        <end position="100"/>
    </location>
</feature>
<comment type="caution">
    <text evidence="3">The sequence shown here is derived from an EMBL/GenBank/DDBJ whole genome shotgun (WGS) entry which is preliminary data.</text>
</comment>
<dbReference type="OrthoDB" id="3830014at2759"/>
<organism evidence="3 5">
    <name type="scientific">Venturia inaequalis</name>
    <name type="common">Apple scab fungus</name>
    <dbReference type="NCBI Taxonomy" id="5025"/>
    <lineage>
        <taxon>Eukaryota</taxon>
        <taxon>Fungi</taxon>
        <taxon>Dikarya</taxon>
        <taxon>Ascomycota</taxon>
        <taxon>Pezizomycotina</taxon>
        <taxon>Dothideomycetes</taxon>
        <taxon>Pleosporomycetidae</taxon>
        <taxon>Venturiales</taxon>
        <taxon>Venturiaceae</taxon>
        <taxon>Venturia</taxon>
    </lineage>
</organism>
<dbReference type="SMART" id="SM00886">
    <property type="entry name" value="Dabb"/>
    <property type="match status" value="1"/>
</dbReference>
<evidence type="ECO:0000313" key="4">
    <source>
        <dbReference type="Proteomes" id="UP000447873"/>
    </source>
</evidence>
<dbReference type="EMBL" id="WNWS01000145">
    <property type="protein sequence ID" value="KAE9977903.1"/>
    <property type="molecule type" value="Genomic_DNA"/>
</dbReference>
<dbReference type="Pfam" id="PF07876">
    <property type="entry name" value="Dabb"/>
    <property type="match status" value="1"/>
</dbReference>
<dbReference type="PROSITE" id="PS51502">
    <property type="entry name" value="S_R_A_B_BARREL"/>
    <property type="match status" value="1"/>
</dbReference>
<dbReference type="InterPro" id="IPR011008">
    <property type="entry name" value="Dimeric_a/b-barrel"/>
</dbReference>
<dbReference type="Proteomes" id="UP000490939">
    <property type="component" value="Unassembled WGS sequence"/>
</dbReference>
<gene>
    <name evidence="3" type="ORF">EG327_011665</name>
    <name evidence="2" type="ORF">EG328_001776</name>
</gene>
<dbReference type="SUPFAM" id="SSF54909">
    <property type="entry name" value="Dimeric alpha+beta barrel"/>
    <property type="match status" value="1"/>
</dbReference>
<accession>A0A8H3ZGR0</accession>
<dbReference type="InterPro" id="IPR013097">
    <property type="entry name" value="Dabb"/>
</dbReference>
<sequence length="102" mass="11240">MTVSRTTLFKLPNEADIEAVLAAYVKLAETNSKDGKPYILSSKAFKLFPDARSQGYTLAAQTTFASVEDMKYYDEECEAHQALKDIVKPKAAGPPLMVYGET</sequence>